<evidence type="ECO:0000256" key="5">
    <source>
        <dbReference type="PIRSR" id="PIRSR606710-2"/>
    </source>
</evidence>
<dbReference type="PANTHER" id="PTHR42812">
    <property type="entry name" value="BETA-XYLOSIDASE"/>
    <property type="match status" value="1"/>
</dbReference>
<feature type="site" description="Important for catalytic activity, responsible for pKa modulation of the active site Glu and correct orientation of both the proton donor and substrate" evidence="5">
    <location>
        <position position="151"/>
    </location>
</feature>
<dbReference type="InterPro" id="IPR051795">
    <property type="entry name" value="Glycosyl_Hydrlase_43"/>
</dbReference>
<evidence type="ECO:0000256" key="4">
    <source>
        <dbReference type="PIRSR" id="PIRSR606710-1"/>
    </source>
</evidence>
<feature type="active site" description="Proton acceptor" evidence="4">
    <location>
        <position position="42"/>
    </location>
</feature>
<sequence length="696" mass="78866">MKHFLYFYIFLSISYGLQARSWTADNGNGTFTNPLFYDEFTDPDMIRVGTDFYMVASSMHAMPGLPLLRSKDLVNWEFVTYVFDKLDMGPEFHLEGKKGIYGNGIWAPAIRYHEGRFYVFVNVNDHGLQVFTAERPEGPWIHKNMGGRIYDLGVLFDDDGKIYAVHGYDEVHLIEIKSDFSGYVDGSDRIIIPKGSAMGEGHHFYKINGKYYIISADYSPVGRMQCARADRPEGPYETTVISHRETMGTQRGWWTNGYGFWSNIPDEGDKMEFQAPSENYFAAVPLHQGGIVDLPNGEWWGFSMMDMKSVGRLTYLSPVTWKDGWPYFGVEGNLGRSPRTWFKPDTGVDTEPKAVYERDDDFSSGRLKPVWQWNHIPVSDKWKITKGKLRLHTLPARSFMFAKNTLTQRAVGPESTVTVEVDARALKEGDVAGLALLNTPYYWIGVVRTDEGFILRFYDMVKNNRTDEPLSSPYVWLQAHGDFDKDLASMAYSTDGKEYKTLGEKLRLGYQMHTFQGVRYALFAYNMEEREGGYACFDNFKVDEPFADRSKNLPVGKVITLTNLANGEQVWANPHGMLHHVAPGNKAFGGLGCRFRVHDRGQGRVALESADGSGFVTVTGLGLSGDVRLMKQETDGSLFLWQDMLWGHTMLLSLKTNCYVGLNPLTGEPYAADWPGARPDRKEGTVFAWTVVDRMD</sequence>
<dbReference type="Gene3D" id="2.60.120.200">
    <property type="match status" value="1"/>
</dbReference>
<dbReference type="GO" id="GO:0005975">
    <property type="term" value="P:carbohydrate metabolic process"/>
    <property type="evidence" value="ECO:0007669"/>
    <property type="project" value="InterPro"/>
</dbReference>
<evidence type="ECO:0000256" key="1">
    <source>
        <dbReference type="ARBA" id="ARBA00009865"/>
    </source>
</evidence>
<feature type="domain" description="Beta-xylosidase C-terminal Concanavalin A-like" evidence="6">
    <location>
        <begin position="360"/>
        <end position="542"/>
    </location>
</feature>
<dbReference type="AlphaFoldDB" id="A0A6N3BL03"/>
<dbReference type="EMBL" id="CACRUT010000013">
    <property type="protein sequence ID" value="VYU05400.1"/>
    <property type="molecule type" value="Genomic_DNA"/>
</dbReference>
<name>A0A6N3BL03_9BACT</name>
<dbReference type="SUPFAM" id="SSF49899">
    <property type="entry name" value="Concanavalin A-like lectins/glucanases"/>
    <property type="match status" value="1"/>
</dbReference>
<keyword evidence="2 7" id="KW-0378">Hydrolase</keyword>
<dbReference type="Gene3D" id="2.115.10.20">
    <property type="entry name" value="Glycosyl hydrolase domain, family 43"/>
    <property type="match status" value="1"/>
</dbReference>
<dbReference type="RefSeq" id="WP_412441662.1">
    <property type="nucleotide sequence ID" value="NZ_CACRUT010000013.1"/>
</dbReference>
<dbReference type="EC" id="3.2.1.37" evidence="7"/>
<dbReference type="InterPro" id="IPR023296">
    <property type="entry name" value="Glyco_hydro_beta-prop_sf"/>
</dbReference>
<dbReference type="InterPro" id="IPR013320">
    <property type="entry name" value="ConA-like_dom_sf"/>
</dbReference>
<keyword evidence="3 7" id="KW-0326">Glycosidase</keyword>
<gene>
    <name evidence="7" type="primary">xynB_4</name>
    <name evidence="7" type="ORF">PCLFYP37_01789</name>
</gene>
<dbReference type="Pfam" id="PF17851">
    <property type="entry name" value="GH43_C2"/>
    <property type="match status" value="1"/>
</dbReference>
<dbReference type="CDD" id="cd09001">
    <property type="entry name" value="GH43_FsAxh1-like"/>
    <property type="match status" value="1"/>
</dbReference>
<accession>A0A6N3BL03</accession>
<comment type="similarity">
    <text evidence="1">Belongs to the glycosyl hydrolase 43 family.</text>
</comment>
<dbReference type="Pfam" id="PF04616">
    <property type="entry name" value="Glyco_hydro_43"/>
    <property type="match status" value="1"/>
</dbReference>
<organism evidence="7">
    <name type="scientific">Paraprevotella clara</name>
    <dbReference type="NCBI Taxonomy" id="454154"/>
    <lineage>
        <taxon>Bacteria</taxon>
        <taxon>Pseudomonadati</taxon>
        <taxon>Bacteroidota</taxon>
        <taxon>Bacteroidia</taxon>
        <taxon>Bacteroidales</taxon>
        <taxon>Prevotellaceae</taxon>
        <taxon>Paraprevotella</taxon>
    </lineage>
</organism>
<dbReference type="InterPro" id="IPR041542">
    <property type="entry name" value="GH43_C2"/>
</dbReference>
<dbReference type="GO" id="GO:0009044">
    <property type="term" value="F:xylan 1,4-beta-xylosidase activity"/>
    <property type="evidence" value="ECO:0007669"/>
    <property type="project" value="UniProtKB-EC"/>
</dbReference>
<dbReference type="InterPro" id="IPR006710">
    <property type="entry name" value="Glyco_hydro_43"/>
</dbReference>
<dbReference type="SUPFAM" id="SSF75005">
    <property type="entry name" value="Arabinanase/levansucrase/invertase"/>
    <property type="match status" value="1"/>
</dbReference>
<dbReference type="PANTHER" id="PTHR42812:SF12">
    <property type="entry name" value="BETA-XYLOSIDASE-RELATED"/>
    <property type="match status" value="1"/>
</dbReference>
<protein>
    <submittedName>
        <fullName evidence="7">Beta-xylosidase</fullName>
        <ecNumber evidence="7">3.2.1.37</ecNumber>
    </submittedName>
</protein>
<reference evidence="7" key="1">
    <citation type="submission" date="2019-11" db="EMBL/GenBank/DDBJ databases">
        <authorList>
            <person name="Feng L."/>
        </authorList>
    </citation>
    <scope>NUCLEOTIDE SEQUENCE</scope>
    <source>
        <strain evidence="7">PclaraLFYP37</strain>
    </source>
</reference>
<proteinExistence type="inferred from homology"/>
<evidence type="ECO:0000256" key="3">
    <source>
        <dbReference type="ARBA" id="ARBA00023295"/>
    </source>
</evidence>
<evidence type="ECO:0000313" key="7">
    <source>
        <dbReference type="EMBL" id="VYU05400.1"/>
    </source>
</evidence>
<evidence type="ECO:0000256" key="2">
    <source>
        <dbReference type="ARBA" id="ARBA00022801"/>
    </source>
</evidence>
<feature type="active site" description="Proton donor" evidence="4">
    <location>
        <position position="200"/>
    </location>
</feature>
<evidence type="ECO:0000259" key="6">
    <source>
        <dbReference type="Pfam" id="PF17851"/>
    </source>
</evidence>